<name>A0ABY4VPU1_9BURK</name>
<accession>A0ABY4VPU1</accession>
<reference evidence="1" key="1">
    <citation type="submission" date="2022-06" db="EMBL/GenBank/DDBJ databases">
        <title>Complete genome sequence and characterization of Cupriavidus gilardii QJ1 isolated from contaminating cells.</title>
        <authorList>
            <person name="Qi J."/>
        </authorList>
    </citation>
    <scope>NUCLEOTIDE SEQUENCE</scope>
    <source>
        <strain evidence="1">QJ1</strain>
    </source>
</reference>
<proteinExistence type="predicted"/>
<sequence length="61" mass="6584">MTDTEAIEVATKAMEDAMKQGGGDDLKMTKALAKAMRNPRVAQAFATVGYLDVLAEQNTKH</sequence>
<organism evidence="1 2">
    <name type="scientific">Cupriavidus gilardii</name>
    <dbReference type="NCBI Taxonomy" id="82541"/>
    <lineage>
        <taxon>Bacteria</taxon>
        <taxon>Pseudomonadati</taxon>
        <taxon>Pseudomonadota</taxon>
        <taxon>Betaproteobacteria</taxon>
        <taxon>Burkholderiales</taxon>
        <taxon>Burkholderiaceae</taxon>
        <taxon>Cupriavidus</taxon>
    </lineage>
</organism>
<evidence type="ECO:0000313" key="2">
    <source>
        <dbReference type="Proteomes" id="UP001056648"/>
    </source>
</evidence>
<dbReference type="EMBL" id="CP098736">
    <property type="protein sequence ID" value="USE79010.1"/>
    <property type="molecule type" value="Genomic_DNA"/>
</dbReference>
<protein>
    <submittedName>
        <fullName evidence="1">Uncharacterized protein</fullName>
    </submittedName>
</protein>
<evidence type="ECO:0000313" key="1">
    <source>
        <dbReference type="EMBL" id="USE79010.1"/>
    </source>
</evidence>
<keyword evidence="2" id="KW-1185">Reference proteome</keyword>
<gene>
    <name evidence="1" type="ORF">NDR89_20450</name>
</gene>
<dbReference type="RefSeq" id="WP_252252731.1">
    <property type="nucleotide sequence ID" value="NZ_CP098736.1"/>
</dbReference>
<dbReference type="Proteomes" id="UP001056648">
    <property type="component" value="Chromosome 2"/>
</dbReference>